<organism evidence="2 3">
    <name type="scientific">Batillaria attramentaria</name>
    <dbReference type="NCBI Taxonomy" id="370345"/>
    <lineage>
        <taxon>Eukaryota</taxon>
        <taxon>Metazoa</taxon>
        <taxon>Spiralia</taxon>
        <taxon>Lophotrochozoa</taxon>
        <taxon>Mollusca</taxon>
        <taxon>Gastropoda</taxon>
        <taxon>Caenogastropoda</taxon>
        <taxon>Sorbeoconcha</taxon>
        <taxon>Cerithioidea</taxon>
        <taxon>Batillariidae</taxon>
        <taxon>Batillaria</taxon>
    </lineage>
</organism>
<proteinExistence type="predicted"/>
<evidence type="ECO:0000313" key="2">
    <source>
        <dbReference type="EMBL" id="KAK7480601.1"/>
    </source>
</evidence>
<evidence type="ECO:0000256" key="1">
    <source>
        <dbReference type="SAM" id="MobiDB-lite"/>
    </source>
</evidence>
<dbReference type="AlphaFoldDB" id="A0ABD0K132"/>
<accession>A0ABD0K132</accession>
<comment type="caution">
    <text evidence="2">The sequence shown here is derived from an EMBL/GenBank/DDBJ whole genome shotgun (WGS) entry which is preliminary data.</text>
</comment>
<dbReference type="EMBL" id="JACVVK020000278">
    <property type="protein sequence ID" value="KAK7480601.1"/>
    <property type="molecule type" value="Genomic_DNA"/>
</dbReference>
<feature type="region of interest" description="Disordered" evidence="1">
    <location>
        <begin position="100"/>
        <end position="136"/>
    </location>
</feature>
<dbReference type="Proteomes" id="UP001519460">
    <property type="component" value="Unassembled WGS sequence"/>
</dbReference>
<feature type="compositionally biased region" description="Polar residues" evidence="1">
    <location>
        <begin position="101"/>
        <end position="122"/>
    </location>
</feature>
<name>A0ABD0K132_9CAEN</name>
<keyword evidence="3" id="KW-1185">Reference proteome</keyword>
<evidence type="ECO:0000313" key="3">
    <source>
        <dbReference type="Proteomes" id="UP001519460"/>
    </source>
</evidence>
<reference evidence="2 3" key="1">
    <citation type="journal article" date="2023" name="Sci. Data">
        <title>Genome assembly of the Korean intertidal mud-creeper Batillaria attramentaria.</title>
        <authorList>
            <person name="Patra A.K."/>
            <person name="Ho P.T."/>
            <person name="Jun S."/>
            <person name="Lee S.J."/>
            <person name="Kim Y."/>
            <person name="Won Y.J."/>
        </authorList>
    </citation>
    <scope>NUCLEOTIDE SEQUENCE [LARGE SCALE GENOMIC DNA]</scope>
    <source>
        <strain evidence="2">Wonlab-2016</strain>
    </source>
</reference>
<gene>
    <name evidence="2" type="ORF">BaRGS_00028177</name>
</gene>
<sequence length="136" mass="15186">MVHPCVDIPCDVHVPTDRRREIMEAQRADFGQHEEPLMNTPFIIKELEDALTMLKLKKDSGPDKITNEVLLLVPSAKSNYYSSSSGTFCNNCPGMCEEPSTRTTWHSRVVKSTSPLQTTSFSKHPEKLKDGPSPGL</sequence>
<protein>
    <submittedName>
        <fullName evidence="2">Uncharacterized protein</fullName>
    </submittedName>
</protein>